<evidence type="ECO:0000313" key="2">
    <source>
        <dbReference type="EMBL" id="MBW80676.1"/>
    </source>
</evidence>
<proteinExistence type="predicted"/>
<keyword evidence="1" id="KW-1133">Transmembrane helix</keyword>
<accession>A0A2P2IHH2</accession>
<reference evidence="2" key="1">
    <citation type="submission" date="2018-02" db="EMBL/GenBank/DDBJ databases">
        <title>Rhizophora mucronata_Transcriptome.</title>
        <authorList>
            <person name="Meera S.P."/>
            <person name="Sreeshan A."/>
            <person name="Augustine A."/>
        </authorList>
    </citation>
    <scope>NUCLEOTIDE SEQUENCE</scope>
    <source>
        <tissue evidence="2">Leaf</tissue>
    </source>
</reference>
<organism evidence="2">
    <name type="scientific">Rhizophora mucronata</name>
    <name type="common">Asiatic mangrove</name>
    <dbReference type="NCBI Taxonomy" id="61149"/>
    <lineage>
        <taxon>Eukaryota</taxon>
        <taxon>Viridiplantae</taxon>
        <taxon>Streptophyta</taxon>
        <taxon>Embryophyta</taxon>
        <taxon>Tracheophyta</taxon>
        <taxon>Spermatophyta</taxon>
        <taxon>Magnoliopsida</taxon>
        <taxon>eudicotyledons</taxon>
        <taxon>Gunneridae</taxon>
        <taxon>Pentapetalae</taxon>
        <taxon>rosids</taxon>
        <taxon>fabids</taxon>
        <taxon>Malpighiales</taxon>
        <taxon>Rhizophoraceae</taxon>
        <taxon>Rhizophora</taxon>
    </lineage>
</organism>
<keyword evidence="1" id="KW-0812">Transmembrane</keyword>
<feature type="transmembrane region" description="Helical" evidence="1">
    <location>
        <begin position="7"/>
        <end position="26"/>
    </location>
</feature>
<name>A0A2P2IHH2_RHIMU</name>
<keyword evidence="1" id="KW-0472">Membrane</keyword>
<protein>
    <submittedName>
        <fullName evidence="2">Uncharacterized protein</fullName>
    </submittedName>
</protein>
<sequence>MSNMKSILVYIDGYNWSIVICVGIYVRQIMLN</sequence>
<dbReference type="AlphaFoldDB" id="A0A2P2IHH2"/>
<dbReference type="EMBL" id="GGEC01000193">
    <property type="protein sequence ID" value="MBW80676.1"/>
    <property type="molecule type" value="Transcribed_RNA"/>
</dbReference>
<evidence type="ECO:0000256" key="1">
    <source>
        <dbReference type="SAM" id="Phobius"/>
    </source>
</evidence>